<dbReference type="PANTHER" id="PTHR28620:SF1">
    <property type="entry name" value="CENP-V_GFA DOMAIN-CONTAINING PROTEIN"/>
    <property type="match status" value="1"/>
</dbReference>
<dbReference type="InterPro" id="IPR052355">
    <property type="entry name" value="CENP-V-like"/>
</dbReference>
<dbReference type="GO" id="GO:0016846">
    <property type="term" value="F:carbon-sulfur lyase activity"/>
    <property type="evidence" value="ECO:0007669"/>
    <property type="project" value="InterPro"/>
</dbReference>
<dbReference type="InterPro" id="IPR006913">
    <property type="entry name" value="CENP-V/GFA"/>
</dbReference>
<protein>
    <submittedName>
        <fullName evidence="5">GFA family protein</fullName>
    </submittedName>
</protein>
<sequence length="137" mass="15491">MQDRSLEGSCHCGKTGWTLSGDPGSITACNCTLCRRYGALWAYDYENERIRVEGETSTYKRPGKADPALEIHFCPHCGCVVCWRGLRLEEDGRRRIAVNVRLCEPDAVADLMIDHFDGLDSFDDLPSDGRCVRDLWF</sequence>
<evidence type="ECO:0000313" key="6">
    <source>
        <dbReference type="Proteomes" id="UP000428803"/>
    </source>
</evidence>
<gene>
    <name evidence="5" type="ORF">EUU25_12365</name>
</gene>
<reference evidence="6" key="1">
    <citation type="submission" date="2019-01" db="EMBL/GenBank/DDBJ databases">
        <title>Sphingorhabdus lacus sp.nov., isolated from an oligotrophic freshwater lake.</title>
        <authorList>
            <person name="Park M."/>
        </authorList>
    </citation>
    <scope>NUCLEOTIDE SEQUENCE [LARGE SCALE GENOMIC DNA]</scope>
    <source>
        <strain evidence="6">IMCC1753</strain>
    </source>
</reference>
<evidence type="ECO:0000259" key="4">
    <source>
        <dbReference type="PROSITE" id="PS51891"/>
    </source>
</evidence>
<evidence type="ECO:0000256" key="1">
    <source>
        <dbReference type="ARBA" id="ARBA00005495"/>
    </source>
</evidence>
<evidence type="ECO:0000256" key="3">
    <source>
        <dbReference type="ARBA" id="ARBA00022833"/>
    </source>
</evidence>
<keyword evidence="2" id="KW-0479">Metal-binding</keyword>
<dbReference type="AlphaFoldDB" id="A0A6I6LAB7"/>
<keyword evidence="6" id="KW-1185">Reference proteome</keyword>
<dbReference type="SUPFAM" id="SSF51316">
    <property type="entry name" value="Mss4-like"/>
    <property type="match status" value="1"/>
</dbReference>
<dbReference type="GO" id="GO:0046872">
    <property type="term" value="F:metal ion binding"/>
    <property type="evidence" value="ECO:0007669"/>
    <property type="project" value="UniProtKB-KW"/>
</dbReference>
<dbReference type="OrthoDB" id="9805575at2"/>
<dbReference type="KEGG" id="slaa:EUU25_12365"/>
<feature type="domain" description="CENP-V/GFA" evidence="4">
    <location>
        <begin position="6"/>
        <end position="123"/>
    </location>
</feature>
<dbReference type="Gene3D" id="2.170.150.70">
    <property type="match status" value="1"/>
</dbReference>
<dbReference type="Proteomes" id="UP000428803">
    <property type="component" value="Chromosome"/>
</dbReference>
<organism evidence="5 6">
    <name type="scientific">Sphingorhabdus lacus</name>
    <dbReference type="NCBI Taxonomy" id="392610"/>
    <lineage>
        <taxon>Bacteria</taxon>
        <taxon>Pseudomonadati</taxon>
        <taxon>Pseudomonadota</taxon>
        <taxon>Alphaproteobacteria</taxon>
        <taxon>Sphingomonadales</taxon>
        <taxon>Sphingomonadaceae</taxon>
        <taxon>Sphingorhabdus</taxon>
    </lineage>
</organism>
<dbReference type="InterPro" id="IPR011057">
    <property type="entry name" value="Mss4-like_sf"/>
</dbReference>
<accession>A0A6I6LAB7</accession>
<keyword evidence="3" id="KW-0862">Zinc</keyword>
<dbReference type="PANTHER" id="PTHR28620">
    <property type="entry name" value="CENTROMERE PROTEIN V"/>
    <property type="match status" value="1"/>
</dbReference>
<evidence type="ECO:0000313" key="5">
    <source>
        <dbReference type="EMBL" id="QGY81341.1"/>
    </source>
</evidence>
<dbReference type="RefSeq" id="WP_158901423.1">
    <property type="nucleotide sequence ID" value="NZ_CP035733.1"/>
</dbReference>
<dbReference type="Pfam" id="PF04828">
    <property type="entry name" value="GFA"/>
    <property type="match status" value="1"/>
</dbReference>
<name>A0A6I6LAB7_9SPHN</name>
<evidence type="ECO:0000256" key="2">
    <source>
        <dbReference type="ARBA" id="ARBA00022723"/>
    </source>
</evidence>
<comment type="similarity">
    <text evidence="1">Belongs to the Gfa family.</text>
</comment>
<dbReference type="PROSITE" id="PS51891">
    <property type="entry name" value="CENP_V_GFA"/>
    <property type="match status" value="1"/>
</dbReference>
<proteinExistence type="inferred from homology"/>
<dbReference type="EMBL" id="CP035733">
    <property type="protein sequence ID" value="QGY81341.1"/>
    <property type="molecule type" value="Genomic_DNA"/>
</dbReference>